<keyword evidence="4" id="KW-0804">Transcription</keyword>
<dbReference type="Proteomes" id="UP000253940">
    <property type="component" value="Chromosome"/>
</dbReference>
<gene>
    <name evidence="6" type="ORF">HYN46_06445</name>
</gene>
<evidence type="ECO:0000259" key="5">
    <source>
        <dbReference type="PROSITE" id="PS50931"/>
    </source>
</evidence>
<evidence type="ECO:0000256" key="4">
    <source>
        <dbReference type="ARBA" id="ARBA00023163"/>
    </source>
</evidence>
<dbReference type="Gene3D" id="3.40.190.10">
    <property type="entry name" value="Periplasmic binding protein-like II"/>
    <property type="match status" value="2"/>
</dbReference>
<dbReference type="SUPFAM" id="SSF53850">
    <property type="entry name" value="Periplasmic binding protein-like II"/>
    <property type="match status" value="1"/>
</dbReference>
<evidence type="ECO:0000256" key="3">
    <source>
        <dbReference type="ARBA" id="ARBA00023125"/>
    </source>
</evidence>
<reference evidence="6 7" key="1">
    <citation type="submission" date="2018-07" db="EMBL/GenBank/DDBJ databases">
        <title>Genome sequencing of Moraxellaceae gen. HYN0046.</title>
        <authorList>
            <person name="Kim M."/>
            <person name="Yi H."/>
        </authorList>
    </citation>
    <scope>NUCLEOTIDE SEQUENCE [LARGE SCALE GENOMIC DNA]</scope>
    <source>
        <strain evidence="6 7">HYN0046</strain>
    </source>
</reference>
<dbReference type="SUPFAM" id="SSF46785">
    <property type="entry name" value="Winged helix' DNA-binding domain"/>
    <property type="match status" value="1"/>
</dbReference>
<dbReference type="InterPro" id="IPR005119">
    <property type="entry name" value="LysR_subst-bd"/>
</dbReference>
<dbReference type="AlphaFoldDB" id="A0A345PBD1"/>
<dbReference type="InterPro" id="IPR036390">
    <property type="entry name" value="WH_DNA-bd_sf"/>
</dbReference>
<dbReference type="GO" id="GO:0003677">
    <property type="term" value="F:DNA binding"/>
    <property type="evidence" value="ECO:0007669"/>
    <property type="project" value="UniProtKB-KW"/>
</dbReference>
<dbReference type="Gene3D" id="1.10.10.10">
    <property type="entry name" value="Winged helix-like DNA-binding domain superfamily/Winged helix DNA-binding domain"/>
    <property type="match status" value="1"/>
</dbReference>
<sequence>MNLREVDLNLLIVLDALLIEAHVSRAAERVGLSQPATSNALERCRTLFDDRLLERGAGGMRLTPKALALREPLKQALSAIGAVINVPNVQFESITQNIRVLMSDYPAICIIQQLQKRLAESAPLVSLVIEPWRGVASAQDDLERGHVDLAVSTFPLLELPFQRKELQREHYVIVMNRHHPAAMDFNLSNWLAYPHILISDHGEMRDTIDDSLALQGLSRRVGIVVPSISIASSLLVDSELVAILPSRCLSALSLHDFVHFELPITYPDMGVQIVKHARRDHDLVVQHVAQLIEEIMI</sequence>
<dbReference type="EMBL" id="CP031222">
    <property type="protein sequence ID" value="AXI04590.1"/>
    <property type="molecule type" value="Genomic_DNA"/>
</dbReference>
<dbReference type="Pfam" id="PF00126">
    <property type="entry name" value="HTH_1"/>
    <property type="match status" value="1"/>
</dbReference>
<name>A0A345PBD1_9GAMM</name>
<dbReference type="InterPro" id="IPR036388">
    <property type="entry name" value="WH-like_DNA-bd_sf"/>
</dbReference>
<evidence type="ECO:0000256" key="2">
    <source>
        <dbReference type="ARBA" id="ARBA00023015"/>
    </source>
</evidence>
<keyword evidence="3" id="KW-0238">DNA-binding</keyword>
<dbReference type="KEGG" id="mbah:HYN46_06445"/>
<dbReference type="RefSeq" id="WP_114900654.1">
    <property type="nucleotide sequence ID" value="NZ_CP031222.1"/>
</dbReference>
<dbReference type="InterPro" id="IPR037402">
    <property type="entry name" value="YidZ_PBP2"/>
</dbReference>
<dbReference type="InterPro" id="IPR000847">
    <property type="entry name" value="LysR_HTH_N"/>
</dbReference>
<evidence type="ECO:0000256" key="1">
    <source>
        <dbReference type="ARBA" id="ARBA00009437"/>
    </source>
</evidence>
<dbReference type="OrthoDB" id="8720143at2"/>
<dbReference type="CDD" id="cd08417">
    <property type="entry name" value="PBP2_Nitroaromatics_like"/>
    <property type="match status" value="1"/>
</dbReference>
<protein>
    <submittedName>
        <fullName evidence="6">LysR family transcriptional regulator</fullName>
    </submittedName>
</protein>
<dbReference type="PANTHER" id="PTHR30118">
    <property type="entry name" value="HTH-TYPE TRANSCRIPTIONAL REGULATOR LEUO-RELATED"/>
    <property type="match status" value="1"/>
</dbReference>
<dbReference type="GO" id="GO:0003700">
    <property type="term" value="F:DNA-binding transcription factor activity"/>
    <property type="evidence" value="ECO:0007669"/>
    <property type="project" value="InterPro"/>
</dbReference>
<feature type="domain" description="HTH lysR-type" evidence="5">
    <location>
        <begin position="6"/>
        <end position="63"/>
    </location>
</feature>
<proteinExistence type="inferred from homology"/>
<dbReference type="PANTHER" id="PTHR30118:SF15">
    <property type="entry name" value="TRANSCRIPTIONAL REGULATORY PROTEIN"/>
    <property type="match status" value="1"/>
</dbReference>
<keyword evidence="2" id="KW-0805">Transcription regulation</keyword>
<comment type="similarity">
    <text evidence="1">Belongs to the LysR transcriptional regulatory family.</text>
</comment>
<keyword evidence="7" id="KW-1185">Reference proteome</keyword>
<evidence type="ECO:0000313" key="6">
    <source>
        <dbReference type="EMBL" id="AXI04590.1"/>
    </source>
</evidence>
<accession>A0A345PBD1</accession>
<organism evidence="6 7">
    <name type="scientific">Aquirhabdus parva</name>
    <dbReference type="NCBI Taxonomy" id="2283318"/>
    <lineage>
        <taxon>Bacteria</taxon>
        <taxon>Pseudomonadati</taxon>
        <taxon>Pseudomonadota</taxon>
        <taxon>Gammaproteobacteria</taxon>
        <taxon>Moraxellales</taxon>
        <taxon>Moraxellaceae</taxon>
        <taxon>Aquirhabdus</taxon>
    </lineage>
</organism>
<dbReference type="Pfam" id="PF03466">
    <property type="entry name" value="LysR_substrate"/>
    <property type="match status" value="1"/>
</dbReference>
<evidence type="ECO:0000313" key="7">
    <source>
        <dbReference type="Proteomes" id="UP000253940"/>
    </source>
</evidence>
<dbReference type="PROSITE" id="PS50931">
    <property type="entry name" value="HTH_LYSR"/>
    <property type="match status" value="1"/>
</dbReference>
<dbReference type="InterPro" id="IPR050389">
    <property type="entry name" value="LysR-type_TF"/>
</dbReference>